<proteinExistence type="predicted"/>
<dbReference type="InterPro" id="IPR013783">
    <property type="entry name" value="Ig-like_fold"/>
</dbReference>
<dbReference type="SUPFAM" id="SSF81296">
    <property type="entry name" value="E set domains"/>
    <property type="match status" value="1"/>
</dbReference>
<evidence type="ECO:0000313" key="4">
    <source>
        <dbReference type="EMBL" id="KAI7836076.1"/>
    </source>
</evidence>
<feature type="domain" description="Glyoxal oxidase N-terminal" evidence="2">
    <location>
        <begin position="208"/>
        <end position="470"/>
    </location>
</feature>
<keyword evidence="1" id="KW-0732">Signal</keyword>
<comment type="caution">
    <text evidence="4">The sequence shown here is derived from an EMBL/GenBank/DDBJ whole genome shotgun (WGS) entry which is preliminary data.</text>
</comment>
<feature type="domain" description="Galactose oxidase-like Early set" evidence="3">
    <location>
        <begin position="560"/>
        <end position="656"/>
    </location>
</feature>
<protein>
    <recommendedName>
        <fullName evidence="6">Galactose oxidase</fullName>
    </recommendedName>
</protein>
<dbReference type="InterPro" id="IPR037293">
    <property type="entry name" value="Gal_Oxidase_central_sf"/>
</dbReference>
<dbReference type="Gene3D" id="2.60.40.10">
    <property type="entry name" value="Immunoglobulins"/>
    <property type="match status" value="1"/>
</dbReference>
<dbReference type="PANTHER" id="PTHR32208">
    <property type="entry name" value="SECRETED PROTEIN-RELATED"/>
    <property type="match status" value="1"/>
</dbReference>
<accession>A0AAD5GXB4</accession>
<dbReference type="SUPFAM" id="SSF50965">
    <property type="entry name" value="Galactose oxidase, central domain"/>
    <property type="match status" value="1"/>
</dbReference>
<dbReference type="InterPro" id="IPR009880">
    <property type="entry name" value="Glyoxal_oxidase_N"/>
</dbReference>
<gene>
    <name evidence="4" type="ORF">COHA_010045</name>
</gene>
<name>A0AAD5GXB4_9CHLO</name>
<dbReference type="CDD" id="cd02851">
    <property type="entry name" value="E_set_GO_C"/>
    <property type="match status" value="1"/>
</dbReference>
<dbReference type="Gene3D" id="2.130.10.80">
    <property type="entry name" value="Galactose oxidase/kelch, beta-propeller"/>
    <property type="match status" value="1"/>
</dbReference>
<evidence type="ECO:0000259" key="3">
    <source>
        <dbReference type="Pfam" id="PF09118"/>
    </source>
</evidence>
<dbReference type="InterPro" id="IPR015202">
    <property type="entry name" value="GO-like_E_set"/>
</dbReference>
<dbReference type="Pfam" id="PF07250">
    <property type="entry name" value="Glyoxal_oxid_N"/>
    <property type="match status" value="1"/>
</dbReference>
<dbReference type="AlphaFoldDB" id="A0AAD5GXB4"/>
<keyword evidence="5" id="KW-1185">Reference proteome</keyword>
<evidence type="ECO:0000256" key="1">
    <source>
        <dbReference type="ARBA" id="ARBA00022729"/>
    </source>
</evidence>
<dbReference type="InterPro" id="IPR011043">
    <property type="entry name" value="Gal_Oxase/kelch_b-propeller"/>
</dbReference>
<evidence type="ECO:0008006" key="6">
    <source>
        <dbReference type="Google" id="ProtNLM"/>
    </source>
</evidence>
<sequence length="663" mass="71836">MRQGAPMPAGSGLEGDICSRCYMAHRTKGSLPTKPSPRLRKMLARLQQQGGSQGGDTFVGFKPGPAVAPAQFSLRSCTSAMSLTLQALLLVALAAAGLAQPQQSVPEWLRRAQAADPTLGGARRSLKQAGNTFIPANKGVWENGGPTGIPMIYANLMKDGTVIGWATTYAGPIGGSGRNDQFGTVVWNPLLKNSFQLLPQCGIQDCKNAFCSGQVTTWDNNLLIFGGHGNDKDLTGSRWYNGFTGQVASNRMASGRWYPGVVTLPDGDVLIVGGVAHNGQGGWQALPDRRAEYDNPTYTVFDPRTKMFGPDRNEMRPQLNRAWPIHLFPQLNVLPDGTVAVSAGKTLVNYKRAGDNKFVEAFRYPDRPHPSAWSYPQTGIGMTMPLIPPYNNMWFLASGGSAQERAVPTTPASNWASMIDLAAGAKAQWYPMGPMPYRRLMGDGLYLCDGTIGFFGGAQSGIAGWSKQKQTYRYKDGSTWRCNDKCTDAHDPIYEATIFNPLTGKWSAKGSLAEMMQMRLYHSTAVLLPDCRVMSAGSDVTNGRSAEIYTPPYLLTKRPRPQIVQAPDVMRPGPGQVLAVKYASLDPVDRVLLIRTGAATHSIFFDARALYLTILPTSTPGNLQLQMPPNYNLLPPGMYMLVLLSNQGVPSVGRIISCVPPGV</sequence>
<reference evidence="4" key="1">
    <citation type="submission" date="2020-11" db="EMBL/GenBank/DDBJ databases">
        <title>Chlorella ohadii genome sequencing and assembly.</title>
        <authorList>
            <person name="Murik O."/>
            <person name="Treves H."/>
            <person name="Kedem I."/>
            <person name="Shotland Y."/>
            <person name="Kaplan A."/>
        </authorList>
    </citation>
    <scope>NUCLEOTIDE SEQUENCE</scope>
    <source>
        <strain evidence="4">1</strain>
    </source>
</reference>
<dbReference type="InterPro" id="IPR014756">
    <property type="entry name" value="Ig_E-set"/>
</dbReference>
<dbReference type="Pfam" id="PF09118">
    <property type="entry name" value="GO-like_E_set"/>
    <property type="match status" value="1"/>
</dbReference>
<dbReference type="EMBL" id="JADXDR010000206">
    <property type="protein sequence ID" value="KAI7836076.1"/>
    <property type="molecule type" value="Genomic_DNA"/>
</dbReference>
<evidence type="ECO:0000259" key="2">
    <source>
        <dbReference type="Pfam" id="PF07250"/>
    </source>
</evidence>
<dbReference type="Proteomes" id="UP001205105">
    <property type="component" value="Unassembled WGS sequence"/>
</dbReference>
<dbReference type="PANTHER" id="PTHR32208:SF21">
    <property type="entry name" value="LOW QUALITY PROTEIN: ALDEHYDE OXIDASE GLOX-LIKE"/>
    <property type="match status" value="1"/>
</dbReference>
<organism evidence="4 5">
    <name type="scientific">Chlorella ohadii</name>
    <dbReference type="NCBI Taxonomy" id="2649997"/>
    <lineage>
        <taxon>Eukaryota</taxon>
        <taxon>Viridiplantae</taxon>
        <taxon>Chlorophyta</taxon>
        <taxon>core chlorophytes</taxon>
        <taxon>Trebouxiophyceae</taxon>
        <taxon>Chlorellales</taxon>
        <taxon>Chlorellaceae</taxon>
        <taxon>Chlorella clade</taxon>
        <taxon>Chlorella</taxon>
    </lineage>
</organism>
<evidence type="ECO:0000313" key="5">
    <source>
        <dbReference type="Proteomes" id="UP001205105"/>
    </source>
</evidence>